<sequence>MGEQIRPFTEHQTLFPMFPMVCQETFVEFAAYLYRVIGPIQYFRIMEENERPNSVVFVKFYNDHLHVELFDFIYASPDFQFENEWHRIQVRVNPDRSRLDMHVDFPNMFVYVRSRVRQNLVPLWS</sequence>
<comment type="caution">
    <text evidence="1">The sequence shown here is derived from an EMBL/GenBank/DDBJ whole genome shotgun (WGS) entry which is preliminary data.</text>
</comment>
<name>A0A813QC79_9BILA</name>
<accession>A0A813QC79</accession>
<dbReference type="AlphaFoldDB" id="A0A813QC79"/>
<protein>
    <submittedName>
        <fullName evidence="1">Uncharacterized protein</fullName>
    </submittedName>
</protein>
<organism evidence="1 2">
    <name type="scientific">Brachionus calyciflorus</name>
    <dbReference type="NCBI Taxonomy" id="104777"/>
    <lineage>
        <taxon>Eukaryota</taxon>
        <taxon>Metazoa</taxon>
        <taxon>Spiralia</taxon>
        <taxon>Gnathifera</taxon>
        <taxon>Rotifera</taxon>
        <taxon>Eurotatoria</taxon>
        <taxon>Monogononta</taxon>
        <taxon>Pseudotrocha</taxon>
        <taxon>Ploima</taxon>
        <taxon>Brachionidae</taxon>
        <taxon>Brachionus</taxon>
    </lineage>
</organism>
<proteinExistence type="predicted"/>
<evidence type="ECO:0000313" key="2">
    <source>
        <dbReference type="Proteomes" id="UP000663879"/>
    </source>
</evidence>
<dbReference type="OrthoDB" id="10146391at2759"/>
<reference evidence="1" key="1">
    <citation type="submission" date="2021-02" db="EMBL/GenBank/DDBJ databases">
        <authorList>
            <person name="Nowell W R."/>
        </authorList>
    </citation>
    <scope>NUCLEOTIDE SEQUENCE</scope>
    <source>
        <strain evidence="1">Ploen Becks lab</strain>
    </source>
</reference>
<keyword evidence="2" id="KW-1185">Reference proteome</keyword>
<dbReference type="Proteomes" id="UP000663879">
    <property type="component" value="Unassembled WGS sequence"/>
</dbReference>
<evidence type="ECO:0000313" key="1">
    <source>
        <dbReference type="EMBL" id="CAF0765001.1"/>
    </source>
</evidence>
<dbReference type="EMBL" id="CAJNOC010000466">
    <property type="protein sequence ID" value="CAF0765001.1"/>
    <property type="molecule type" value="Genomic_DNA"/>
</dbReference>
<gene>
    <name evidence="1" type="ORF">OXX778_LOCUS4639</name>
</gene>